<evidence type="ECO:0000313" key="4">
    <source>
        <dbReference type="Proteomes" id="UP000235828"/>
    </source>
</evidence>
<dbReference type="SUPFAM" id="SSF109604">
    <property type="entry name" value="HD-domain/PDEase-like"/>
    <property type="match status" value="1"/>
</dbReference>
<dbReference type="Pfam" id="PF00563">
    <property type="entry name" value="EAL"/>
    <property type="match status" value="1"/>
</dbReference>
<evidence type="ECO:0000313" key="3">
    <source>
        <dbReference type="EMBL" id="SON49010.1"/>
    </source>
</evidence>
<dbReference type="InterPro" id="IPR052340">
    <property type="entry name" value="RNase_Y/CdgJ"/>
</dbReference>
<dbReference type="SUPFAM" id="SSF141868">
    <property type="entry name" value="EAL domain-like"/>
    <property type="match status" value="1"/>
</dbReference>
<dbReference type="PANTHER" id="PTHR33525:SF4">
    <property type="entry name" value="CYCLIC DI-GMP PHOSPHODIESTERASE CDGJ"/>
    <property type="match status" value="1"/>
</dbReference>
<dbReference type="Pfam" id="PF08668">
    <property type="entry name" value="HDOD"/>
    <property type="match status" value="1"/>
</dbReference>
<dbReference type="Proteomes" id="UP000235828">
    <property type="component" value="Chromosome A"/>
</dbReference>
<dbReference type="PROSITE" id="PS50883">
    <property type="entry name" value="EAL"/>
    <property type="match status" value="1"/>
</dbReference>
<accession>A0A2N8ZAR7</accession>
<dbReference type="InterPro" id="IPR001633">
    <property type="entry name" value="EAL_dom"/>
</dbReference>
<dbReference type="OrthoDB" id="9804751at2"/>
<evidence type="ECO:0000259" key="2">
    <source>
        <dbReference type="PROSITE" id="PS51833"/>
    </source>
</evidence>
<keyword evidence="4" id="KW-1185">Reference proteome</keyword>
<dbReference type="PROSITE" id="PS51833">
    <property type="entry name" value="HDOD"/>
    <property type="match status" value="1"/>
</dbReference>
<feature type="domain" description="EAL" evidence="1">
    <location>
        <begin position="1"/>
        <end position="204"/>
    </location>
</feature>
<gene>
    <name evidence="3" type="ORF">VTAP4600_A1031</name>
</gene>
<reference evidence="3 4" key="1">
    <citation type="submission" date="2017-10" db="EMBL/GenBank/DDBJ databases">
        <authorList>
            <person name="Banno H."/>
            <person name="Chua N.-H."/>
        </authorList>
    </citation>
    <scope>NUCLEOTIDE SEQUENCE [LARGE SCALE GENOMIC DNA]</scope>
    <source>
        <strain evidence="3">Vibrio tapetis CECT4600</strain>
    </source>
</reference>
<dbReference type="InterPro" id="IPR035919">
    <property type="entry name" value="EAL_sf"/>
</dbReference>
<dbReference type="KEGG" id="vta:A1031"/>
<name>A0A2N8ZAR7_9VIBR</name>
<dbReference type="AlphaFoldDB" id="A0A2N8ZAR7"/>
<dbReference type="PIRSF" id="PIRSF003180">
    <property type="entry name" value="DiGMPpdiest_YuxH"/>
    <property type="match status" value="1"/>
</dbReference>
<dbReference type="RefSeq" id="WP_102521750.1">
    <property type="nucleotide sequence ID" value="NZ_LT960611.1"/>
</dbReference>
<dbReference type="Gene3D" id="1.10.3210.10">
    <property type="entry name" value="Hypothetical protein af1432"/>
    <property type="match status" value="1"/>
</dbReference>
<dbReference type="InterPro" id="IPR013976">
    <property type="entry name" value="HDOD"/>
</dbReference>
<dbReference type="Gene3D" id="3.20.20.450">
    <property type="entry name" value="EAL domain"/>
    <property type="match status" value="1"/>
</dbReference>
<protein>
    <submittedName>
        <fullName evidence="3">Putative signal transduction protein containing EAL and modified HD-GYP domains</fullName>
    </submittedName>
</protein>
<feature type="domain" description="HDOD" evidence="2">
    <location>
        <begin position="198"/>
        <end position="384"/>
    </location>
</feature>
<dbReference type="SMART" id="SM00052">
    <property type="entry name" value="EAL"/>
    <property type="match status" value="1"/>
</dbReference>
<proteinExistence type="predicted"/>
<dbReference type="InterPro" id="IPR014408">
    <property type="entry name" value="dGMP_Pdiesterase_EAL/HD-GYP"/>
</dbReference>
<dbReference type="EMBL" id="LT960611">
    <property type="protein sequence ID" value="SON49010.1"/>
    <property type="molecule type" value="Genomic_DNA"/>
</dbReference>
<dbReference type="PANTHER" id="PTHR33525">
    <property type="match status" value="1"/>
</dbReference>
<sequence>MKYSYVARQPIFDSERNAVAYELLFRDGPKNTFPDIEAEQATSRLLSDQFLSVHYQSLGKKRGYVNFPYQSLINQIPELFPSNSIVVEILEDCEPTDDLLVAIKELYKKGYTLALDDFIPSSEWLRFLPFISIIKFDIRALPIGKAAFFIAKLKKSKIQFLAEKVETHEEFKQAKEVGFTLFQGYFFAKPEMVQQRAIEPSLITVIQLCKEIANAEINYSEIERLISTDVSLSYKLLRYVNSSSLISSEIKSFKQALIYLGEDRLKKFVSLVAVSSTNEHKPNSLYTLSISRARQCELLARQSKGKIDASLAFLTGLFSLLDSLLDQTIETILESIPVDQSIKHALLDGDGDLGKLIHLVRAFERAKWDDVVEARRSLDIHEDQVADCYHQSQAWAQDLVDI</sequence>
<organism evidence="3 4">
    <name type="scientific">Vibrio tapetis subsp. tapetis</name>
    <dbReference type="NCBI Taxonomy" id="1671868"/>
    <lineage>
        <taxon>Bacteria</taxon>
        <taxon>Pseudomonadati</taxon>
        <taxon>Pseudomonadota</taxon>
        <taxon>Gammaproteobacteria</taxon>
        <taxon>Vibrionales</taxon>
        <taxon>Vibrionaceae</taxon>
        <taxon>Vibrio</taxon>
    </lineage>
</organism>
<evidence type="ECO:0000259" key="1">
    <source>
        <dbReference type="PROSITE" id="PS50883"/>
    </source>
</evidence>